<comment type="caution">
    <text evidence="4">The sequence shown here is derived from an EMBL/GenBank/DDBJ whole genome shotgun (WGS) entry which is preliminary data.</text>
</comment>
<dbReference type="EMBL" id="BMJQ01000011">
    <property type="protein sequence ID" value="GGF30475.1"/>
    <property type="molecule type" value="Genomic_DNA"/>
</dbReference>
<dbReference type="CDD" id="cd13623">
    <property type="entry name" value="PBP2_AA_hypothetical"/>
    <property type="match status" value="1"/>
</dbReference>
<evidence type="ECO:0000259" key="3">
    <source>
        <dbReference type="SMART" id="SM00062"/>
    </source>
</evidence>
<dbReference type="SMART" id="SM00062">
    <property type="entry name" value="PBPb"/>
    <property type="match status" value="1"/>
</dbReference>
<dbReference type="PANTHER" id="PTHR35936">
    <property type="entry name" value="MEMBRANE-BOUND LYTIC MUREIN TRANSGLYCOSYLASE F"/>
    <property type="match status" value="1"/>
</dbReference>
<dbReference type="InterPro" id="IPR001638">
    <property type="entry name" value="Solute-binding_3/MltF_N"/>
</dbReference>
<dbReference type="Gene3D" id="3.40.190.10">
    <property type="entry name" value="Periplasmic binding protein-like II"/>
    <property type="match status" value="2"/>
</dbReference>
<keyword evidence="1 2" id="KW-0732">Signal</keyword>
<organism evidence="4 5">
    <name type="scientific">Aliidongia dinghuensis</name>
    <dbReference type="NCBI Taxonomy" id="1867774"/>
    <lineage>
        <taxon>Bacteria</taxon>
        <taxon>Pseudomonadati</taxon>
        <taxon>Pseudomonadota</taxon>
        <taxon>Alphaproteobacteria</taxon>
        <taxon>Rhodospirillales</taxon>
        <taxon>Dongiaceae</taxon>
        <taxon>Aliidongia</taxon>
    </lineage>
</organism>
<dbReference type="Pfam" id="PF00497">
    <property type="entry name" value="SBP_bac_3"/>
    <property type="match status" value="1"/>
</dbReference>
<reference evidence="4" key="2">
    <citation type="submission" date="2020-09" db="EMBL/GenBank/DDBJ databases">
        <authorList>
            <person name="Sun Q."/>
            <person name="Zhou Y."/>
        </authorList>
    </citation>
    <scope>NUCLEOTIDE SEQUENCE</scope>
    <source>
        <strain evidence="4">CGMCC 1.15725</strain>
    </source>
</reference>
<name>A0A8J2YWR0_9PROT</name>
<feature type="domain" description="Solute-binding protein family 3/N-terminal" evidence="3">
    <location>
        <begin position="39"/>
        <end position="255"/>
    </location>
</feature>
<dbReference type="SUPFAM" id="SSF53850">
    <property type="entry name" value="Periplasmic binding protein-like II"/>
    <property type="match status" value="1"/>
</dbReference>
<evidence type="ECO:0000313" key="5">
    <source>
        <dbReference type="Proteomes" id="UP000646365"/>
    </source>
</evidence>
<evidence type="ECO:0000256" key="1">
    <source>
        <dbReference type="ARBA" id="ARBA00022729"/>
    </source>
</evidence>
<dbReference type="RefSeq" id="WP_189049173.1">
    <property type="nucleotide sequence ID" value="NZ_BMJQ01000011.1"/>
</dbReference>
<protein>
    <submittedName>
        <fullName evidence="4">ABC transporter substrate-binding protein</fullName>
    </submittedName>
</protein>
<dbReference type="AlphaFoldDB" id="A0A8J2YWR0"/>
<feature type="chain" id="PRO_5035162126" evidence="2">
    <location>
        <begin position="22"/>
        <end position="267"/>
    </location>
</feature>
<feature type="signal peptide" evidence="2">
    <location>
        <begin position="1"/>
        <end position="21"/>
    </location>
</feature>
<proteinExistence type="predicted"/>
<dbReference type="PANTHER" id="PTHR35936:SF17">
    <property type="entry name" value="ARGININE-BINDING EXTRACELLULAR PROTEIN ARTP"/>
    <property type="match status" value="1"/>
</dbReference>
<keyword evidence="5" id="KW-1185">Reference proteome</keyword>
<dbReference type="Proteomes" id="UP000646365">
    <property type="component" value="Unassembled WGS sequence"/>
</dbReference>
<accession>A0A8J2YWR0</accession>
<reference evidence="4" key="1">
    <citation type="journal article" date="2014" name="Int. J. Syst. Evol. Microbiol.">
        <title>Complete genome sequence of Corynebacterium casei LMG S-19264T (=DSM 44701T), isolated from a smear-ripened cheese.</title>
        <authorList>
            <consortium name="US DOE Joint Genome Institute (JGI-PGF)"/>
            <person name="Walter F."/>
            <person name="Albersmeier A."/>
            <person name="Kalinowski J."/>
            <person name="Ruckert C."/>
        </authorList>
    </citation>
    <scope>NUCLEOTIDE SEQUENCE</scope>
    <source>
        <strain evidence="4">CGMCC 1.15725</strain>
    </source>
</reference>
<evidence type="ECO:0000256" key="2">
    <source>
        <dbReference type="SAM" id="SignalP"/>
    </source>
</evidence>
<gene>
    <name evidence="4" type="ORF">GCM10011611_40700</name>
</gene>
<evidence type="ECO:0000313" key="4">
    <source>
        <dbReference type="EMBL" id="GGF30475.1"/>
    </source>
</evidence>
<sequence>MVKLVLSIASLWLALCVSATAAPAEIVSDTLTDLAPGGQLRAAINFGNPVLAQRDPDTGLAAGVSVALARELAWELGVPVVLVPFDEAGQVVDALKSNAWDVAFLAVDPARAGTIDFTAAYAMIEGTYLVPAASPLKRAEDVDRNGVRIGVAAGSAYDLYLSRSLKHAELVRTADTAAATDLFRRNQVDALACIRQPLADYARAHSDARVLDDDFMEIPQAMGMPKGRPAGARFLRSFIDEMKSTGFVAKAFGVSGQPDVIVPPREQ</sequence>